<dbReference type="Proteomes" id="UP001279734">
    <property type="component" value="Unassembled WGS sequence"/>
</dbReference>
<dbReference type="AlphaFoldDB" id="A0AAD3SI40"/>
<proteinExistence type="predicted"/>
<organism evidence="1 2">
    <name type="scientific">Nepenthes gracilis</name>
    <name type="common">Slender pitcher plant</name>
    <dbReference type="NCBI Taxonomy" id="150966"/>
    <lineage>
        <taxon>Eukaryota</taxon>
        <taxon>Viridiplantae</taxon>
        <taxon>Streptophyta</taxon>
        <taxon>Embryophyta</taxon>
        <taxon>Tracheophyta</taxon>
        <taxon>Spermatophyta</taxon>
        <taxon>Magnoliopsida</taxon>
        <taxon>eudicotyledons</taxon>
        <taxon>Gunneridae</taxon>
        <taxon>Pentapetalae</taxon>
        <taxon>Caryophyllales</taxon>
        <taxon>Nepenthaceae</taxon>
        <taxon>Nepenthes</taxon>
    </lineage>
</organism>
<dbReference type="EMBL" id="BSYO01000010">
    <property type="protein sequence ID" value="GMH11072.1"/>
    <property type="molecule type" value="Genomic_DNA"/>
</dbReference>
<gene>
    <name evidence="1" type="ORF">Nepgr_012913</name>
</gene>
<protein>
    <submittedName>
        <fullName evidence="1">Uncharacterized protein</fullName>
    </submittedName>
</protein>
<sequence length="103" mass="11870">MYTALHFLYCKKVVSMIRTHSLLVIMKQLYHCTRFKEYLLGKGEKKHSFLSYLSRHQTIVSTTRPSSVIIESQKPAAMFSKNRGGGDLEENDQRQLKFIAAST</sequence>
<evidence type="ECO:0000313" key="1">
    <source>
        <dbReference type="EMBL" id="GMH11072.1"/>
    </source>
</evidence>
<accession>A0AAD3SI40</accession>
<comment type="caution">
    <text evidence="1">The sequence shown here is derived from an EMBL/GenBank/DDBJ whole genome shotgun (WGS) entry which is preliminary data.</text>
</comment>
<evidence type="ECO:0000313" key="2">
    <source>
        <dbReference type="Proteomes" id="UP001279734"/>
    </source>
</evidence>
<reference evidence="1" key="1">
    <citation type="submission" date="2023-05" db="EMBL/GenBank/DDBJ databases">
        <title>Nepenthes gracilis genome sequencing.</title>
        <authorList>
            <person name="Fukushima K."/>
        </authorList>
    </citation>
    <scope>NUCLEOTIDE SEQUENCE</scope>
    <source>
        <strain evidence="1">SING2019-196</strain>
    </source>
</reference>
<keyword evidence="2" id="KW-1185">Reference proteome</keyword>
<name>A0AAD3SI40_NEPGR</name>